<evidence type="ECO:0000313" key="2">
    <source>
        <dbReference type="EMBL" id="KAJ3577403.1"/>
    </source>
</evidence>
<dbReference type="AlphaFoldDB" id="A0A9W8TNH1"/>
<organism evidence="2 3">
    <name type="scientific">Xylaria arbuscula</name>
    <dbReference type="NCBI Taxonomy" id="114810"/>
    <lineage>
        <taxon>Eukaryota</taxon>
        <taxon>Fungi</taxon>
        <taxon>Dikarya</taxon>
        <taxon>Ascomycota</taxon>
        <taxon>Pezizomycotina</taxon>
        <taxon>Sordariomycetes</taxon>
        <taxon>Xylariomycetidae</taxon>
        <taxon>Xylariales</taxon>
        <taxon>Xylariaceae</taxon>
        <taxon>Xylaria</taxon>
    </lineage>
</organism>
<feature type="compositionally biased region" description="Low complexity" evidence="1">
    <location>
        <begin position="105"/>
        <end position="121"/>
    </location>
</feature>
<comment type="caution">
    <text evidence="2">The sequence shown here is derived from an EMBL/GenBank/DDBJ whole genome shotgun (WGS) entry which is preliminary data.</text>
</comment>
<dbReference type="EMBL" id="JANPWZ010000376">
    <property type="protein sequence ID" value="KAJ3577403.1"/>
    <property type="molecule type" value="Genomic_DNA"/>
</dbReference>
<dbReference type="VEuPathDB" id="FungiDB:F4678DRAFT_165530"/>
<evidence type="ECO:0000256" key="1">
    <source>
        <dbReference type="SAM" id="MobiDB-lite"/>
    </source>
</evidence>
<sequence>MSATDVSGTSSVSTPSATPSASCGSTLYQIPFTDAGCATPFSSDNQDALSSCCKSADVISYYDSCGLFCVAADQTVKDLQDCLFGEKVAYQDVFCNANTTATATNTDPDLPATATASVVSGGDDDDDSDDGDDNDNDDDDSDDAAPSDSGSPAPRLAPEFGVSKTGLTIGALLFSAMAFGAFQV</sequence>
<dbReference type="Proteomes" id="UP001148614">
    <property type="component" value="Unassembled WGS sequence"/>
</dbReference>
<feature type="region of interest" description="Disordered" evidence="1">
    <location>
        <begin position="1"/>
        <end position="22"/>
    </location>
</feature>
<gene>
    <name evidence="2" type="ORF">NPX13_g3164</name>
</gene>
<protein>
    <submittedName>
        <fullName evidence="2">Uncharacterized protein</fullName>
    </submittedName>
</protein>
<name>A0A9W8TNH1_9PEZI</name>
<keyword evidence="3" id="KW-1185">Reference proteome</keyword>
<accession>A0A9W8TNH1</accession>
<feature type="compositionally biased region" description="Acidic residues" evidence="1">
    <location>
        <begin position="122"/>
        <end position="145"/>
    </location>
</feature>
<feature type="region of interest" description="Disordered" evidence="1">
    <location>
        <begin position="105"/>
        <end position="159"/>
    </location>
</feature>
<reference evidence="2" key="1">
    <citation type="submission" date="2022-07" db="EMBL/GenBank/DDBJ databases">
        <title>Genome Sequence of Xylaria arbuscula.</title>
        <authorList>
            <person name="Buettner E."/>
        </authorList>
    </citation>
    <scope>NUCLEOTIDE SEQUENCE</scope>
    <source>
        <strain evidence="2">VT107</strain>
    </source>
</reference>
<evidence type="ECO:0000313" key="3">
    <source>
        <dbReference type="Proteomes" id="UP001148614"/>
    </source>
</evidence>
<proteinExistence type="predicted"/>